<dbReference type="PANTHER" id="PTHR23526:SF2">
    <property type="entry name" value="MAJOR FACILITATOR SUPERFAMILY (MFS) PROFILE DOMAIN-CONTAINING PROTEIN"/>
    <property type="match status" value="1"/>
</dbReference>
<feature type="transmembrane region" description="Helical" evidence="2">
    <location>
        <begin position="172"/>
        <end position="194"/>
    </location>
</feature>
<name>H6NGK2_9BACL</name>
<dbReference type="SUPFAM" id="SSF103473">
    <property type="entry name" value="MFS general substrate transporter"/>
    <property type="match status" value="1"/>
</dbReference>
<keyword evidence="2" id="KW-0472">Membrane</keyword>
<organism evidence="3 4">
    <name type="scientific">Paenibacillus mucilaginosus 3016</name>
    <dbReference type="NCBI Taxonomy" id="1116391"/>
    <lineage>
        <taxon>Bacteria</taxon>
        <taxon>Bacillati</taxon>
        <taxon>Bacillota</taxon>
        <taxon>Bacilli</taxon>
        <taxon>Bacillales</taxon>
        <taxon>Paenibacillaceae</taxon>
        <taxon>Paenibacillus</taxon>
    </lineage>
</organism>
<keyword evidence="2" id="KW-0812">Transmembrane</keyword>
<dbReference type="RefSeq" id="WP_014372699.1">
    <property type="nucleotide sequence ID" value="NC_016935.1"/>
</dbReference>
<dbReference type="InterPro" id="IPR052528">
    <property type="entry name" value="Sugar_transport-like"/>
</dbReference>
<dbReference type="GO" id="GO:0022857">
    <property type="term" value="F:transmembrane transporter activity"/>
    <property type="evidence" value="ECO:0007669"/>
    <property type="project" value="InterPro"/>
</dbReference>
<dbReference type="KEGG" id="pmq:PM3016_7337"/>
<feature type="transmembrane region" description="Helical" evidence="2">
    <location>
        <begin position="82"/>
        <end position="102"/>
    </location>
</feature>
<dbReference type="Proteomes" id="UP000007523">
    <property type="component" value="Chromosome"/>
</dbReference>
<dbReference type="GO" id="GO:0005886">
    <property type="term" value="C:plasma membrane"/>
    <property type="evidence" value="ECO:0007669"/>
    <property type="project" value="UniProtKB-SubCell"/>
</dbReference>
<feature type="transmembrane region" description="Helical" evidence="2">
    <location>
        <begin position="378"/>
        <end position="395"/>
    </location>
</feature>
<keyword evidence="2" id="KW-1133">Transmembrane helix</keyword>
<feature type="transmembrane region" description="Helical" evidence="2">
    <location>
        <begin position="144"/>
        <end position="166"/>
    </location>
</feature>
<dbReference type="STRING" id="1116391.PM3016_7337"/>
<evidence type="ECO:0000256" key="1">
    <source>
        <dbReference type="ARBA" id="ARBA00004651"/>
    </source>
</evidence>
<protein>
    <recommendedName>
        <fullName evidence="5">MFS transporter</fullName>
    </recommendedName>
</protein>
<dbReference type="EMBL" id="CP003235">
    <property type="protein sequence ID" value="AFC33905.1"/>
    <property type="molecule type" value="Genomic_DNA"/>
</dbReference>
<evidence type="ECO:0000313" key="4">
    <source>
        <dbReference type="Proteomes" id="UP000007523"/>
    </source>
</evidence>
<feature type="transmembrane region" description="Helical" evidence="2">
    <location>
        <begin position="50"/>
        <end position="70"/>
    </location>
</feature>
<feature type="transmembrane region" description="Helical" evidence="2">
    <location>
        <begin position="26"/>
        <end position="44"/>
    </location>
</feature>
<keyword evidence="4" id="KW-1185">Reference proteome</keyword>
<dbReference type="Gene3D" id="1.20.1250.20">
    <property type="entry name" value="MFS general substrate transporter like domains"/>
    <property type="match status" value="1"/>
</dbReference>
<dbReference type="HOGENOM" id="CLU_054389_0_0_9"/>
<dbReference type="Pfam" id="PF07690">
    <property type="entry name" value="MFS_1"/>
    <property type="match status" value="1"/>
</dbReference>
<dbReference type="PANTHER" id="PTHR23526">
    <property type="entry name" value="INTEGRAL MEMBRANE TRANSPORT PROTEIN-RELATED"/>
    <property type="match status" value="1"/>
</dbReference>
<feature type="transmembrane region" description="Helical" evidence="2">
    <location>
        <begin position="255"/>
        <end position="275"/>
    </location>
</feature>
<dbReference type="AlphaFoldDB" id="H6NGK2"/>
<evidence type="ECO:0000256" key="2">
    <source>
        <dbReference type="SAM" id="Phobius"/>
    </source>
</evidence>
<gene>
    <name evidence="3" type="ORF">PM3016_7337</name>
</gene>
<proteinExistence type="predicted"/>
<evidence type="ECO:0000313" key="3">
    <source>
        <dbReference type="EMBL" id="AFC33905.1"/>
    </source>
</evidence>
<sequence>MDKAHSREASGSGGLSQAKLTQINHGIYQFANALSVIFVNLYLWRLTNDLWINGAFNLITLISAPLATIYIGRIAKQKDRLLAYRMGIFLTALFYLMILVARESMVDYYVLFALMKGVSTAFYWLGHFTMIYDVTKSGSRHKYIGFNQIITNSAMLAGPALAGILISRFDALHGYTVIYSLAFALFLAASLLSLKLKPAPMHHKTYYLRYTGLMVRKHPSYGRALAGWFVAGLPQGIMAYVPSIILYQALPEESFVGYMNVGFTGLAVLSSYLLARKARTEGTRTYLTQAALGFVLSSLPLLWGLQLWTVVLFMAVYSWVKPLQGNAFTAHYYDLSSGLPLGGHYRIEAVVMRETAINMGRALGVLIFMMFSGPQAQAWMPWVLVAVMASQLWIARLTDPPAAARVSAAG</sequence>
<feature type="transmembrane region" description="Helical" evidence="2">
    <location>
        <begin position="224"/>
        <end position="249"/>
    </location>
</feature>
<feature type="transmembrane region" description="Helical" evidence="2">
    <location>
        <begin position="108"/>
        <end position="132"/>
    </location>
</feature>
<comment type="subcellular location">
    <subcellularLocation>
        <location evidence="1">Cell membrane</location>
        <topology evidence="1">Multi-pass membrane protein</topology>
    </subcellularLocation>
</comment>
<reference evidence="3 4" key="1">
    <citation type="journal article" date="2012" name="J. Bacteriol.">
        <title>Complete Genome Sequence of Paenibacillus mucilaginosus 3016, a Bacterium Functional as Microbial Fertilizer.</title>
        <authorList>
            <person name="Ma M."/>
            <person name="Wang Z."/>
            <person name="Li L."/>
            <person name="Jiang X."/>
            <person name="Guan D."/>
            <person name="Cao F."/>
            <person name="Chen H."/>
            <person name="Wang X."/>
            <person name="Shen D."/>
            <person name="Du B."/>
            <person name="Li J."/>
        </authorList>
    </citation>
    <scope>NUCLEOTIDE SEQUENCE [LARGE SCALE GENOMIC DNA]</scope>
    <source>
        <strain evidence="3 4">3016</strain>
    </source>
</reference>
<feature type="transmembrane region" description="Helical" evidence="2">
    <location>
        <begin position="287"/>
        <end position="320"/>
    </location>
</feature>
<evidence type="ECO:0008006" key="5">
    <source>
        <dbReference type="Google" id="ProtNLM"/>
    </source>
</evidence>
<dbReference type="InterPro" id="IPR036259">
    <property type="entry name" value="MFS_trans_sf"/>
</dbReference>
<dbReference type="InterPro" id="IPR011701">
    <property type="entry name" value="MFS"/>
</dbReference>
<accession>H6NGK2</accession>